<evidence type="ECO:0000256" key="4">
    <source>
        <dbReference type="ARBA" id="ARBA00022475"/>
    </source>
</evidence>
<dbReference type="PANTHER" id="PTHR30269:SF0">
    <property type="entry name" value="MEMBRANE TRANSPORTER PROTEIN YFCA-RELATED"/>
    <property type="match status" value="1"/>
</dbReference>
<feature type="transmembrane region" description="Helical" evidence="8">
    <location>
        <begin position="37"/>
        <end position="56"/>
    </location>
</feature>
<evidence type="ECO:0000256" key="5">
    <source>
        <dbReference type="ARBA" id="ARBA00022692"/>
    </source>
</evidence>
<evidence type="ECO:0000256" key="8">
    <source>
        <dbReference type="RuleBase" id="RU363041"/>
    </source>
</evidence>
<dbReference type="EMBL" id="UGHZ01000001">
    <property type="protein sequence ID" value="STP09565.1"/>
    <property type="molecule type" value="Genomic_DNA"/>
</dbReference>
<sequence length="260" mass="27374">MAFDFGIEISAGLLVFLVACAFVAGFVDSIAGGGGMITIPALLFAGIPPLQALGTNKFQSCFGSFGASLHFYKRGHIDVKGSVGFVCVVFLSSMLGSVCVGLFESDFLRKCIPFLLILFAFYFLFSPKITQDSSKAILGSAGLGFVLGIIGFYDGFFGPGTGSFFMLSLITLGGFSLLQALAHAKLFNFATNLASMLVFAFGGHILWIVGLCMALGQFAGASLGSRIAIGYGVKIIKPLVVCVSLAACVNLLYKEFFTSL</sequence>
<dbReference type="Pfam" id="PF01925">
    <property type="entry name" value="TauE"/>
    <property type="match status" value="1"/>
</dbReference>
<evidence type="ECO:0000256" key="2">
    <source>
        <dbReference type="ARBA" id="ARBA00009142"/>
    </source>
</evidence>
<gene>
    <name evidence="9" type="primary">yfcA_2</name>
    <name evidence="9" type="ORF">NCTC12221_01010</name>
</gene>
<reference evidence="9 10" key="1">
    <citation type="submission" date="2018-06" db="EMBL/GenBank/DDBJ databases">
        <authorList>
            <consortium name="Pathogen Informatics"/>
            <person name="Doyle S."/>
        </authorList>
    </citation>
    <scope>NUCLEOTIDE SEQUENCE [LARGE SCALE GENOMIC DNA]</scope>
    <source>
        <strain evidence="9 10">NCTC12221</strain>
    </source>
</reference>
<dbReference type="AlphaFoldDB" id="A0A377JRA6"/>
<evidence type="ECO:0000313" key="9">
    <source>
        <dbReference type="EMBL" id="STP09565.1"/>
    </source>
</evidence>
<keyword evidence="5 8" id="KW-0812">Transmembrane</keyword>
<evidence type="ECO:0000256" key="1">
    <source>
        <dbReference type="ARBA" id="ARBA00004651"/>
    </source>
</evidence>
<proteinExistence type="inferred from homology"/>
<feature type="transmembrane region" description="Helical" evidence="8">
    <location>
        <begin position="193"/>
        <end position="216"/>
    </location>
</feature>
<organism evidence="9 10">
    <name type="scientific">Helicobacter cinaedi</name>
    <dbReference type="NCBI Taxonomy" id="213"/>
    <lineage>
        <taxon>Bacteria</taxon>
        <taxon>Pseudomonadati</taxon>
        <taxon>Campylobacterota</taxon>
        <taxon>Epsilonproteobacteria</taxon>
        <taxon>Campylobacterales</taxon>
        <taxon>Helicobacteraceae</taxon>
        <taxon>Helicobacter</taxon>
    </lineage>
</organism>
<evidence type="ECO:0000256" key="6">
    <source>
        <dbReference type="ARBA" id="ARBA00022989"/>
    </source>
</evidence>
<evidence type="ECO:0000256" key="3">
    <source>
        <dbReference type="ARBA" id="ARBA00022448"/>
    </source>
</evidence>
<accession>A0A377JRA6</accession>
<feature type="transmembrane region" description="Helical" evidence="8">
    <location>
        <begin position="107"/>
        <end position="125"/>
    </location>
</feature>
<dbReference type="PANTHER" id="PTHR30269">
    <property type="entry name" value="TRANSMEMBRANE PROTEIN YFCA"/>
    <property type="match status" value="1"/>
</dbReference>
<feature type="transmembrane region" description="Helical" evidence="8">
    <location>
        <begin position="137"/>
        <end position="156"/>
    </location>
</feature>
<feature type="transmembrane region" description="Helical" evidence="8">
    <location>
        <begin position="12"/>
        <end position="31"/>
    </location>
</feature>
<keyword evidence="4 8" id="KW-1003">Cell membrane</keyword>
<evidence type="ECO:0000313" key="10">
    <source>
        <dbReference type="Proteomes" id="UP000255335"/>
    </source>
</evidence>
<keyword evidence="3" id="KW-0813">Transport</keyword>
<keyword evidence="7 8" id="KW-0472">Membrane</keyword>
<dbReference type="GO" id="GO:0005886">
    <property type="term" value="C:plasma membrane"/>
    <property type="evidence" value="ECO:0007669"/>
    <property type="project" value="UniProtKB-SubCell"/>
</dbReference>
<name>A0A377JRA6_9HELI</name>
<dbReference type="InterPro" id="IPR052017">
    <property type="entry name" value="TSUP"/>
</dbReference>
<feature type="transmembrane region" description="Helical" evidence="8">
    <location>
        <begin position="77"/>
        <end position="95"/>
    </location>
</feature>
<protein>
    <recommendedName>
        <fullName evidence="8">Probable membrane transporter protein</fullName>
    </recommendedName>
</protein>
<evidence type="ECO:0000256" key="7">
    <source>
        <dbReference type="ARBA" id="ARBA00023136"/>
    </source>
</evidence>
<dbReference type="RefSeq" id="WP_115026243.1">
    <property type="nucleotide sequence ID" value="NZ_UGHZ01000001.1"/>
</dbReference>
<feature type="transmembrane region" description="Helical" evidence="8">
    <location>
        <begin position="228"/>
        <end position="253"/>
    </location>
</feature>
<keyword evidence="6 8" id="KW-1133">Transmembrane helix</keyword>
<dbReference type="Proteomes" id="UP000255335">
    <property type="component" value="Unassembled WGS sequence"/>
</dbReference>
<comment type="subcellular location">
    <subcellularLocation>
        <location evidence="1 8">Cell membrane</location>
        <topology evidence="1 8">Multi-pass membrane protein</topology>
    </subcellularLocation>
</comment>
<feature type="transmembrane region" description="Helical" evidence="8">
    <location>
        <begin position="162"/>
        <end position="181"/>
    </location>
</feature>
<comment type="similarity">
    <text evidence="2 8">Belongs to the 4-toluene sulfonate uptake permease (TSUP) (TC 2.A.102) family.</text>
</comment>
<dbReference type="InterPro" id="IPR002781">
    <property type="entry name" value="TM_pro_TauE-like"/>
</dbReference>